<feature type="domain" description="DUF4143" evidence="2">
    <location>
        <begin position="205"/>
        <end position="363"/>
    </location>
</feature>
<evidence type="ECO:0000313" key="3">
    <source>
        <dbReference type="EMBL" id="HJC33935.1"/>
    </source>
</evidence>
<name>A0A9D2NMM4_9FIRM</name>
<dbReference type="EMBL" id="DWWO01000063">
    <property type="protein sequence ID" value="HJC33935.1"/>
    <property type="molecule type" value="Genomic_DNA"/>
</dbReference>
<evidence type="ECO:0000259" key="2">
    <source>
        <dbReference type="Pfam" id="PF13635"/>
    </source>
</evidence>
<protein>
    <submittedName>
        <fullName evidence="3">ATP-binding protein</fullName>
    </submittedName>
</protein>
<dbReference type="Pfam" id="PF13635">
    <property type="entry name" value="DUF4143"/>
    <property type="match status" value="1"/>
</dbReference>
<sequence length="424" mass="48231">MTYIKRAAEDTIARLSEMFPVLLVTGPRQVGKTTLLQKLAGVQRSKGKERKYVTLDDPDARYLAKHDPALFLQRYSPPVLIDEIQYATELLPYIKMSVDRSREKGGFWITGSQVFRLMNNVSESLAGRVGIVNLLGLSDAEIYQEPSEPFQTEPEYLMNRLKVRTPHGLNEIYNRIFKGSMPELYADGNIDWEIYYRSYVDTYLQRDIRDLAQVADEMQFYNFMTVVAAHTSKPVIYEELANMAGVSSPTAKKWLSILVSSHIIALVQPYHNNALKRVVKMPLLHFLDTGLAAYLLKWGNPEALEKGAMSGAFFESYVFSEIYKSYLNAGKEPPVFYYRDRDQKEIDLLLYQNGVLSPIEIKKAASPGKTAIKNFDVLKPVTRAEHFDGLESLKVEIGTGSVVCMANDLLPVNEKNWYVPVWLI</sequence>
<dbReference type="InterPro" id="IPR041682">
    <property type="entry name" value="AAA_14"/>
</dbReference>
<evidence type="ECO:0000259" key="1">
    <source>
        <dbReference type="Pfam" id="PF13173"/>
    </source>
</evidence>
<comment type="caution">
    <text evidence="3">The sequence shown here is derived from an EMBL/GenBank/DDBJ whole genome shotgun (WGS) entry which is preliminary data.</text>
</comment>
<evidence type="ECO:0000313" key="4">
    <source>
        <dbReference type="Proteomes" id="UP000823890"/>
    </source>
</evidence>
<dbReference type="AlphaFoldDB" id="A0A9D2NMM4"/>
<feature type="domain" description="AAA" evidence="1">
    <location>
        <begin position="20"/>
        <end position="142"/>
    </location>
</feature>
<keyword evidence="3" id="KW-0547">Nucleotide-binding</keyword>
<gene>
    <name evidence="3" type="ORF">H9758_05000</name>
</gene>
<accession>A0A9D2NMM4</accession>
<dbReference type="Proteomes" id="UP000823890">
    <property type="component" value="Unassembled WGS sequence"/>
</dbReference>
<dbReference type="PANTHER" id="PTHR43566:SF2">
    <property type="entry name" value="DUF4143 DOMAIN-CONTAINING PROTEIN"/>
    <property type="match status" value="1"/>
</dbReference>
<proteinExistence type="predicted"/>
<dbReference type="InterPro" id="IPR027417">
    <property type="entry name" value="P-loop_NTPase"/>
</dbReference>
<keyword evidence="3" id="KW-0067">ATP-binding</keyword>
<reference evidence="3" key="2">
    <citation type="submission" date="2021-04" db="EMBL/GenBank/DDBJ databases">
        <authorList>
            <person name="Gilroy R."/>
        </authorList>
    </citation>
    <scope>NUCLEOTIDE SEQUENCE</scope>
    <source>
        <strain evidence="3">ChiW19-954</strain>
    </source>
</reference>
<dbReference type="GO" id="GO:0005524">
    <property type="term" value="F:ATP binding"/>
    <property type="evidence" value="ECO:0007669"/>
    <property type="project" value="UniProtKB-KW"/>
</dbReference>
<dbReference type="PANTHER" id="PTHR43566">
    <property type="entry name" value="CONSERVED PROTEIN"/>
    <property type="match status" value="1"/>
</dbReference>
<organism evidence="3 4">
    <name type="scientific">Candidatus Mediterraneibacter faecipullorum</name>
    <dbReference type="NCBI Taxonomy" id="2838670"/>
    <lineage>
        <taxon>Bacteria</taxon>
        <taxon>Bacillati</taxon>
        <taxon>Bacillota</taxon>
        <taxon>Clostridia</taxon>
        <taxon>Lachnospirales</taxon>
        <taxon>Lachnospiraceae</taxon>
        <taxon>Mediterraneibacter</taxon>
    </lineage>
</organism>
<dbReference type="InterPro" id="IPR025420">
    <property type="entry name" value="DUF4143"/>
</dbReference>
<dbReference type="SUPFAM" id="SSF52540">
    <property type="entry name" value="P-loop containing nucleoside triphosphate hydrolases"/>
    <property type="match status" value="1"/>
</dbReference>
<dbReference type="Pfam" id="PF13173">
    <property type="entry name" value="AAA_14"/>
    <property type="match status" value="1"/>
</dbReference>
<reference evidence="3" key="1">
    <citation type="journal article" date="2021" name="PeerJ">
        <title>Extensive microbial diversity within the chicken gut microbiome revealed by metagenomics and culture.</title>
        <authorList>
            <person name="Gilroy R."/>
            <person name="Ravi A."/>
            <person name="Getino M."/>
            <person name="Pursley I."/>
            <person name="Horton D.L."/>
            <person name="Alikhan N.F."/>
            <person name="Baker D."/>
            <person name="Gharbi K."/>
            <person name="Hall N."/>
            <person name="Watson M."/>
            <person name="Adriaenssens E.M."/>
            <person name="Foster-Nyarko E."/>
            <person name="Jarju S."/>
            <person name="Secka A."/>
            <person name="Antonio M."/>
            <person name="Oren A."/>
            <person name="Chaudhuri R.R."/>
            <person name="La Ragione R."/>
            <person name="Hildebrand F."/>
            <person name="Pallen M.J."/>
        </authorList>
    </citation>
    <scope>NUCLEOTIDE SEQUENCE</scope>
    <source>
        <strain evidence="3">ChiW19-954</strain>
    </source>
</reference>